<dbReference type="Gene3D" id="1.10.10.60">
    <property type="entry name" value="Homeodomain-like"/>
    <property type="match status" value="1"/>
</dbReference>
<evidence type="ECO:0000313" key="4">
    <source>
        <dbReference type="Proteomes" id="UP001153954"/>
    </source>
</evidence>
<dbReference type="Pfam" id="PF05225">
    <property type="entry name" value="HTH_psq"/>
    <property type="match status" value="1"/>
</dbReference>
<evidence type="ECO:0000256" key="1">
    <source>
        <dbReference type="ARBA" id="ARBA00004123"/>
    </source>
</evidence>
<dbReference type="AlphaFoldDB" id="A0AAU9V190"/>
<comment type="caution">
    <text evidence="3">The sequence shown here is derived from an EMBL/GenBank/DDBJ whole genome shotgun (WGS) entry which is preliminary data.</text>
</comment>
<accession>A0AAU9V190</accession>
<feature type="domain" description="HTH psq-type" evidence="2">
    <location>
        <begin position="37"/>
        <end position="74"/>
    </location>
</feature>
<protein>
    <recommendedName>
        <fullName evidence="2">HTH psq-type domain-containing protein</fullName>
    </recommendedName>
</protein>
<dbReference type="EMBL" id="CAKOGL010000028">
    <property type="protein sequence ID" value="CAH2105299.1"/>
    <property type="molecule type" value="Genomic_DNA"/>
</dbReference>
<name>A0AAU9V190_EUPED</name>
<reference evidence="3" key="1">
    <citation type="submission" date="2022-03" db="EMBL/GenBank/DDBJ databases">
        <authorList>
            <person name="Tunstrom K."/>
        </authorList>
    </citation>
    <scope>NUCLEOTIDE SEQUENCE</scope>
</reference>
<dbReference type="SUPFAM" id="SSF46689">
    <property type="entry name" value="Homeodomain-like"/>
    <property type="match status" value="1"/>
</dbReference>
<dbReference type="GO" id="GO:0003677">
    <property type="term" value="F:DNA binding"/>
    <property type="evidence" value="ECO:0007669"/>
    <property type="project" value="InterPro"/>
</dbReference>
<organism evidence="3 4">
    <name type="scientific">Euphydryas editha</name>
    <name type="common">Edith's checkerspot</name>
    <dbReference type="NCBI Taxonomy" id="104508"/>
    <lineage>
        <taxon>Eukaryota</taxon>
        <taxon>Metazoa</taxon>
        <taxon>Ecdysozoa</taxon>
        <taxon>Arthropoda</taxon>
        <taxon>Hexapoda</taxon>
        <taxon>Insecta</taxon>
        <taxon>Pterygota</taxon>
        <taxon>Neoptera</taxon>
        <taxon>Endopterygota</taxon>
        <taxon>Lepidoptera</taxon>
        <taxon>Glossata</taxon>
        <taxon>Ditrysia</taxon>
        <taxon>Papilionoidea</taxon>
        <taxon>Nymphalidae</taxon>
        <taxon>Nymphalinae</taxon>
        <taxon>Euphydryas</taxon>
    </lineage>
</organism>
<proteinExistence type="predicted"/>
<dbReference type="Proteomes" id="UP001153954">
    <property type="component" value="Unassembled WGS sequence"/>
</dbReference>
<dbReference type="InterPro" id="IPR009057">
    <property type="entry name" value="Homeodomain-like_sf"/>
</dbReference>
<comment type="subcellular location">
    <subcellularLocation>
        <location evidence="1">Nucleus</location>
    </subcellularLocation>
</comment>
<evidence type="ECO:0000313" key="3">
    <source>
        <dbReference type="EMBL" id="CAH2105299.1"/>
    </source>
</evidence>
<keyword evidence="4" id="KW-1185">Reference proteome</keyword>
<dbReference type="GO" id="GO:0005634">
    <property type="term" value="C:nucleus"/>
    <property type="evidence" value="ECO:0007669"/>
    <property type="project" value="UniProtKB-SubCell"/>
</dbReference>
<dbReference type="InterPro" id="IPR007889">
    <property type="entry name" value="HTH_Psq"/>
</dbReference>
<evidence type="ECO:0000259" key="2">
    <source>
        <dbReference type="Pfam" id="PF05225"/>
    </source>
</evidence>
<gene>
    <name evidence="3" type="ORF">EEDITHA_LOCUS19576</name>
</gene>
<sequence>MFRMTASPLNPLPLRGAIRNGIIGHLFLMPKRKLWNPEAIKKTIEAVRTKEMGYKKSVKLFNVSRATLKDYVKKSDKSIEDIVSAKMGRAYKA</sequence>